<evidence type="ECO:0000313" key="2">
    <source>
        <dbReference type="EMBL" id="SKA38396.1"/>
    </source>
</evidence>
<keyword evidence="3" id="KW-1185">Reference proteome</keyword>
<dbReference type="Proteomes" id="UP000190367">
    <property type="component" value="Unassembled WGS sequence"/>
</dbReference>
<feature type="domain" description="Gp5/Type VI secretion system Vgr protein OB-fold" evidence="1">
    <location>
        <begin position="368"/>
        <end position="440"/>
    </location>
</feature>
<sequence length="603" mass="66325">MSLYTRTTFTIGDSRFSSFHSLKLSQTIDGHHTFEIQISYDWLSQLGKGLFTAGREFLGKEISITVTGVEAAAAQKPLQFNGVVTGINAGKESDGTHGFCVIKGFSPTILLEDDPHIATFEMQSLREIVTLAMKGVSPYGSAPAVQPANTDPLKYIVQYKESTHHFVSRLAARYGEWYFYDGQKIVFGNYSPKEISLTHQVDLIDFDLGFQVHPNNTRFTGYEYRRNQVVENETSAQAAGQMNNYTAHMQDVSDKLYRKPSLHKLNHGFSSAAKETVDDFTLLQKKGRQAQMVVLKGTSQHTALRIGDIISINESVFGQANHGRFVVTHLDHLCTENGRYKNTFEAIPADTAMPRVDFRPQTGCEPQSAVVTDNNDPKGLGRVRARFRWQQQGSTPWIRMIAPHGGSGKGFYFVPELGEEVWIGFENGNPEAPYVMGTAYNGDAKTDYGDPQNNIKAIRTRSGHTIRLDDTEGAESITITDKSGNTIQLDTAGKNIHITAMETIDLTAKNINLKASESITVDAGENVETTAGSDVRVKAGDAYTCQAINITEEASEDIVQTAQDAMKLRSGTMSLYTTLGDIKIIGSGTTVLQGNKMVKISKG</sequence>
<dbReference type="Gene3D" id="3.10.450.190">
    <property type="match status" value="1"/>
</dbReference>
<dbReference type="RefSeq" id="WP_078671776.1">
    <property type="nucleotide sequence ID" value="NZ_FUWZ01000004.1"/>
</dbReference>
<dbReference type="InterPro" id="IPR006531">
    <property type="entry name" value="Gp5/Vgr_OB"/>
</dbReference>
<evidence type="ECO:0000259" key="1">
    <source>
        <dbReference type="Pfam" id="PF04717"/>
    </source>
</evidence>
<proteinExistence type="predicted"/>
<dbReference type="Gene3D" id="4.10.220.110">
    <property type="match status" value="1"/>
</dbReference>
<organism evidence="2 3">
    <name type="scientific">Chitinophaga eiseniae</name>
    <dbReference type="NCBI Taxonomy" id="634771"/>
    <lineage>
        <taxon>Bacteria</taxon>
        <taxon>Pseudomonadati</taxon>
        <taxon>Bacteroidota</taxon>
        <taxon>Chitinophagia</taxon>
        <taxon>Chitinophagales</taxon>
        <taxon>Chitinophagaceae</taxon>
        <taxon>Chitinophaga</taxon>
    </lineage>
</organism>
<evidence type="ECO:0000313" key="3">
    <source>
        <dbReference type="Proteomes" id="UP000190367"/>
    </source>
</evidence>
<protein>
    <submittedName>
        <fullName evidence="2">Uncharacterized conserved protein, implicated in type VI secretion and phage assembly</fullName>
    </submittedName>
</protein>
<dbReference type="Gene3D" id="2.30.110.50">
    <property type="match status" value="1"/>
</dbReference>
<name>A0A1T4TDD6_9BACT</name>
<dbReference type="OrthoDB" id="727155at2"/>
<dbReference type="InterPro" id="IPR037026">
    <property type="entry name" value="Vgr_OB-fold_dom_sf"/>
</dbReference>
<reference evidence="3" key="1">
    <citation type="submission" date="2017-02" db="EMBL/GenBank/DDBJ databases">
        <authorList>
            <person name="Varghese N."/>
            <person name="Submissions S."/>
        </authorList>
    </citation>
    <scope>NUCLEOTIDE SEQUENCE [LARGE SCALE GENOMIC DNA]</scope>
    <source>
        <strain evidence="3">DSM 22224</strain>
    </source>
</reference>
<dbReference type="SUPFAM" id="SSF69279">
    <property type="entry name" value="Phage tail proteins"/>
    <property type="match status" value="2"/>
</dbReference>
<dbReference type="STRING" id="634771.SAMN04488128_104426"/>
<dbReference type="Gene3D" id="3.55.50.10">
    <property type="entry name" value="Baseplate protein-like domains"/>
    <property type="match status" value="1"/>
</dbReference>
<dbReference type="SUPFAM" id="SSF69349">
    <property type="entry name" value="Phage fibre proteins"/>
    <property type="match status" value="1"/>
</dbReference>
<dbReference type="Gene3D" id="2.40.50.230">
    <property type="entry name" value="Gp5 N-terminal domain"/>
    <property type="match status" value="1"/>
</dbReference>
<dbReference type="Pfam" id="PF05954">
    <property type="entry name" value="Phage_GPD"/>
    <property type="match status" value="1"/>
</dbReference>
<dbReference type="EMBL" id="FUWZ01000004">
    <property type="protein sequence ID" value="SKA38396.1"/>
    <property type="molecule type" value="Genomic_DNA"/>
</dbReference>
<dbReference type="Pfam" id="PF04717">
    <property type="entry name" value="Phage_base_V"/>
    <property type="match status" value="1"/>
</dbReference>
<gene>
    <name evidence="2" type="ORF">SAMN04488128_104426</name>
</gene>
<dbReference type="SUPFAM" id="SSF69255">
    <property type="entry name" value="gp5 N-terminal domain-like"/>
    <property type="match status" value="1"/>
</dbReference>
<accession>A0A1T4TDD6</accession>
<dbReference type="AlphaFoldDB" id="A0A1T4TDD6"/>